<dbReference type="RefSeq" id="XP_066698495.1">
    <property type="nucleotide sequence ID" value="XM_066846097.1"/>
</dbReference>
<dbReference type="Proteomes" id="UP001391051">
    <property type="component" value="Unassembled WGS sequence"/>
</dbReference>
<proteinExistence type="predicted"/>
<organism evidence="1 2">
    <name type="scientific">Apiospora aurea</name>
    <dbReference type="NCBI Taxonomy" id="335848"/>
    <lineage>
        <taxon>Eukaryota</taxon>
        <taxon>Fungi</taxon>
        <taxon>Dikarya</taxon>
        <taxon>Ascomycota</taxon>
        <taxon>Pezizomycotina</taxon>
        <taxon>Sordariomycetes</taxon>
        <taxon>Xylariomycetidae</taxon>
        <taxon>Amphisphaeriales</taxon>
        <taxon>Apiosporaceae</taxon>
        <taxon>Apiospora</taxon>
    </lineage>
</organism>
<dbReference type="EMBL" id="JAQQWE010000006">
    <property type="protein sequence ID" value="KAK7948989.1"/>
    <property type="molecule type" value="Genomic_DNA"/>
</dbReference>
<evidence type="ECO:0000313" key="1">
    <source>
        <dbReference type="EMBL" id="KAK7948989.1"/>
    </source>
</evidence>
<sequence length="153" mass="16042">MLRPPTTNYSSNGLTLTENSDTLITYIGRSVLASQPARTNMIIGPAVARADQWDGTYSTGGEPAGAAAQSSCIVTSHLNRLPLPLPTAAYRCPPPPRSAGCGWGWPIHSFWMISKYPADRVALPQQFSAASALASSLSVVPAVTSLPYCGHGG</sequence>
<name>A0ABR1Q9B1_9PEZI</name>
<comment type="caution">
    <text evidence="1">The sequence shown here is derived from an EMBL/GenBank/DDBJ whole genome shotgun (WGS) entry which is preliminary data.</text>
</comment>
<protein>
    <submittedName>
        <fullName evidence="1">Uncharacterized protein</fullName>
    </submittedName>
</protein>
<accession>A0ABR1Q9B1</accession>
<keyword evidence="2" id="KW-1185">Reference proteome</keyword>
<evidence type="ECO:0000313" key="2">
    <source>
        <dbReference type="Proteomes" id="UP001391051"/>
    </source>
</evidence>
<dbReference type="GeneID" id="92079159"/>
<gene>
    <name evidence="1" type="ORF">PG986_009875</name>
</gene>
<reference evidence="1 2" key="1">
    <citation type="submission" date="2023-01" db="EMBL/GenBank/DDBJ databases">
        <title>Analysis of 21 Apiospora genomes using comparative genomics revels a genus with tremendous synthesis potential of carbohydrate active enzymes and secondary metabolites.</title>
        <authorList>
            <person name="Sorensen T."/>
        </authorList>
    </citation>
    <scope>NUCLEOTIDE SEQUENCE [LARGE SCALE GENOMIC DNA]</scope>
    <source>
        <strain evidence="1 2">CBS 24483</strain>
    </source>
</reference>